<dbReference type="AlphaFoldDB" id="S8CG18"/>
<dbReference type="Proteomes" id="UP000015453">
    <property type="component" value="Unassembled WGS sequence"/>
</dbReference>
<comment type="caution">
    <text evidence="1">The sequence shown here is derived from an EMBL/GenBank/DDBJ whole genome shotgun (WGS) entry which is preliminary data.</text>
</comment>
<sequence length="293" mass="33266">MRCPDVDCLKLLGIESAVANYLEKSGWAPYFALKYAAYADLTKEFYSSFEFDEDAPTSHKSVECVLGGKRCRFSIDDVNVRMGFLRPSDVRRKEYKQRIGALPDMIETRTLYEELTGVVSTTKNFKAKLIPDAALQYIGILLQYGFSQKERNASVLAGPEIYVLLHISRGQRFNVPAMIFRQMNRILTQRPLNHLKFGNFITALALEFNVLSPEDLAKMPEMEPAPLDLANLRKMQRVVQTSGEWRIEVPLAHTAPQQRFQSPLLDRVAALEQEVARLRLLVQSLIVRLGGTP</sequence>
<name>S8CG18_9LAMI</name>
<dbReference type="OrthoDB" id="913124at2759"/>
<protein>
    <submittedName>
        <fullName evidence="1">Uncharacterized protein</fullName>
    </submittedName>
</protein>
<organism evidence="1 2">
    <name type="scientific">Genlisea aurea</name>
    <dbReference type="NCBI Taxonomy" id="192259"/>
    <lineage>
        <taxon>Eukaryota</taxon>
        <taxon>Viridiplantae</taxon>
        <taxon>Streptophyta</taxon>
        <taxon>Embryophyta</taxon>
        <taxon>Tracheophyta</taxon>
        <taxon>Spermatophyta</taxon>
        <taxon>Magnoliopsida</taxon>
        <taxon>eudicotyledons</taxon>
        <taxon>Gunneridae</taxon>
        <taxon>Pentapetalae</taxon>
        <taxon>asterids</taxon>
        <taxon>lamiids</taxon>
        <taxon>Lamiales</taxon>
        <taxon>Lentibulariaceae</taxon>
        <taxon>Genlisea</taxon>
    </lineage>
</organism>
<reference evidence="1 2" key="1">
    <citation type="journal article" date="2013" name="BMC Genomics">
        <title>The miniature genome of a carnivorous plant Genlisea aurea contains a low number of genes and short non-coding sequences.</title>
        <authorList>
            <person name="Leushkin E.V."/>
            <person name="Sutormin R.A."/>
            <person name="Nabieva E.R."/>
            <person name="Penin A.A."/>
            <person name="Kondrashov A.S."/>
            <person name="Logacheva M.D."/>
        </authorList>
    </citation>
    <scope>NUCLEOTIDE SEQUENCE [LARGE SCALE GENOMIC DNA]</scope>
</reference>
<accession>S8CG18</accession>
<keyword evidence="2" id="KW-1185">Reference proteome</keyword>
<evidence type="ECO:0000313" key="2">
    <source>
        <dbReference type="Proteomes" id="UP000015453"/>
    </source>
</evidence>
<gene>
    <name evidence="1" type="ORF">M569_11303</name>
</gene>
<dbReference type="EMBL" id="AUSU01005456">
    <property type="protein sequence ID" value="EPS63481.1"/>
    <property type="molecule type" value="Genomic_DNA"/>
</dbReference>
<evidence type="ECO:0000313" key="1">
    <source>
        <dbReference type="EMBL" id="EPS63481.1"/>
    </source>
</evidence>
<proteinExistence type="predicted"/>